<dbReference type="InterPro" id="IPR048400">
    <property type="entry name" value="SLS1_N"/>
</dbReference>
<keyword evidence="6" id="KW-1185">Reference proteome</keyword>
<feature type="region of interest" description="Disordered" evidence="1">
    <location>
        <begin position="468"/>
        <end position="491"/>
    </location>
</feature>
<accession>A0A8E2F183</accession>
<evidence type="ECO:0000259" key="4">
    <source>
        <dbReference type="Pfam" id="PF20778"/>
    </source>
</evidence>
<proteinExistence type="predicted"/>
<feature type="compositionally biased region" description="Low complexity" evidence="1">
    <location>
        <begin position="844"/>
        <end position="855"/>
    </location>
</feature>
<dbReference type="Pfam" id="PF20778">
    <property type="entry name" value="SLS1_C"/>
    <property type="match status" value="1"/>
</dbReference>
<feature type="compositionally biased region" description="Polar residues" evidence="1">
    <location>
        <begin position="897"/>
        <end position="908"/>
    </location>
</feature>
<dbReference type="OrthoDB" id="5392646at2759"/>
<feature type="region of interest" description="Disordered" evidence="1">
    <location>
        <begin position="929"/>
        <end position="964"/>
    </location>
</feature>
<dbReference type="InterPro" id="IPR032741">
    <property type="entry name" value="Sls1_KH-1"/>
</dbReference>
<feature type="compositionally biased region" description="Polar residues" evidence="1">
    <location>
        <begin position="471"/>
        <end position="491"/>
    </location>
</feature>
<dbReference type="PANTHER" id="PTHR37919:SF2">
    <property type="entry name" value="EXPERA DOMAIN-CONTAINING PROTEIN"/>
    <property type="match status" value="1"/>
</dbReference>
<sequence length="964" mass="108046">MLAPRASSAFVCLRCQVKLAQPQRLPSIARLGPYSSFSSAPLRTTRQDVTKRKLRGPLKPINPRPLGNLRGRYGKQVRVGSASLGIESLGAPAEVIILRDAERDDVTEDVPTPQETKEGKALKQEEILASLQDERMPPAQDEVNKQIESLRPQPALSPDEHIYLSQAEFQKLYSLLYDGFTLKQLSNYFASCTGVTKDNVKGEILQGLIKGSSKGKRPAHQSEWRPGTSPIAKRLPGGNIGMLRKRQGPVGKYILADQILRKAWDIVLLEEIESLGELEISLKRWQLSLLTIGGTPTFLDQIGQARNAKIEIYWPHNVIRITADKSTAEYAAQDVEDYLRDTEAQRLRLEPWRPLLPEDQRSKESLVDLFRPKDITLAEEMSGAIIQPVSKDTFMVRGAKKEQVEDAERCLLAMLNLYPIDNSLALSNTRKEKDKRQSIVLSAAFKSALDYRYRDQRLGRWTHAVVRNPSGERSTTQSTVPKEQIEASQSSTDHIEMQVIRAIQRPVVVWSLQSDEKFRRKGSEPIWSRIAETRVCAAFGHILHPMQDGPSAASIKSNFDIRGVSKTMSKTVFSSTLPGLSRLLTQLELPPNSLFTEETLEYKFLPLPSKEQTDDSGKIYPRLLLRFLIVEDRTLRFRGLGIFLGEHITDAIIPDLTTDIKFKKQQMVWFRSPDADENIRTYLDTIKENFQGGGRLTAPRLLKLKVPTWTIRDPNIIIQEEWEKQDFVEMNYLFAGIEHRQIMRMDFHGHSLTYTSVQAGQLGGKRGELELRYSKSDTDKASSGAKGQTEVLSHFVKSAFKLADLINNSALNRLSMTELGILRRVQGTQQISKTIFREIDLSNASASNSRNSSKNISKDKSRVSSIETDPGTAENMPTLPQSNPTKHEEDNSGDARNASTENNGSTANITAVEGDFVVTKDLENIASVARESPAPILSPDVSSNVEMGSTEETRKHPTKLEPST</sequence>
<dbReference type="InterPro" id="IPR048401">
    <property type="entry name" value="SLS1_C"/>
</dbReference>
<feature type="compositionally biased region" description="Basic and acidic residues" evidence="1">
    <location>
        <begin position="951"/>
        <end position="964"/>
    </location>
</feature>
<dbReference type="Pfam" id="PF14611">
    <property type="entry name" value="KH_SLS1_1"/>
    <property type="match status" value="1"/>
</dbReference>
<name>A0A8E2F183_9PEZI</name>
<evidence type="ECO:0000259" key="3">
    <source>
        <dbReference type="Pfam" id="PF20776"/>
    </source>
</evidence>
<dbReference type="GO" id="GO:0005743">
    <property type="term" value="C:mitochondrial inner membrane"/>
    <property type="evidence" value="ECO:0007669"/>
    <property type="project" value="InterPro"/>
</dbReference>
<dbReference type="PANTHER" id="PTHR37919">
    <property type="entry name" value="PROTEIN CBG05606"/>
    <property type="match status" value="1"/>
</dbReference>
<feature type="domain" description="SLS1 first KH" evidence="2">
    <location>
        <begin position="275"/>
        <end position="341"/>
    </location>
</feature>
<evidence type="ECO:0000256" key="1">
    <source>
        <dbReference type="SAM" id="MobiDB-lite"/>
    </source>
</evidence>
<protein>
    <submittedName>
        <fullName evidence="5">Uncharacterized protein</fullName>
    </submittedName>
</protein>
<feature type="region of interest" description="Disordered" evidence="1">
    <location>
        <begin position="211"/>
        <end position="233"/>
    </location>
</feature>
<feature type="region of interest" description="Disordered" evidence="1">
    <location>
        <begin position="844"/>
        <end position="908"/>
    </location>
</feature>
<dbReference type="Proteomes" id="UP000250140">
    <property type="component" value="Unassembled WGS sequence"/>
</dbReference>
<feature type="domain" description="SLS1 C-terminal" evidence="4">
    <location>
        <begin position="448"/>
        <end position="802"/>
    </location>
</feature>
<evidence type="ECO:0000313" key="6">
    <source>
        <dbReference type="Proteomes" id="UP000250140"/>
    </source>
</evidence>
<dbReference type="EMBL" id="KV749662">
    <property type="protein sequence ID" value="OCL08393.1"/>
    <property type="molecule type" value="Genomic_DNA"/>
</dbReference>
<feature type="domain" description="SLS1 N-terminal" evidence="3">
    <location>
        <begin position="139"/>
        <end position="267"/>
    </location>
</feature>
<reference evidence="5 6" key="1">
    <citation type="journal article" date="2016" name="Nat. Commun.">
        <title>Ectomycorrhizal ecology is imprinted in the genome of the dominant symbiotic fungus Cenococcum geophilum.</title>
        <authorList>
            <consortium name="DOE Joint Genome Institute"/>
            <person name="Peter M."/>
            <person name="Kohler A."/>
            <person name="Ohm R.A."/>
            <person name="Kuo A."/>
            <person name="Krutzmann J."/>
            <person name="Morin E."/>
            <person name="Arend M."/>
            <person name="Barry K.W."/>
            <person name="Binder M."/>
            <person name="Choi C."/>
            <person name="Clum A."/>
            <person name="Copeland A."/>
            <person name="Grisel N."/>
            <person name="Haridas S."/>
            <person name="Kipfer T."/>
            <person name="LaButti K."/>
            <person name="Lindquist E."/>
            <person name="Lipzen A."/>
            <person name="Maire R."/>
            <person name="Meier B."/>
            <person name="Mihaltcheva S."/>
            <person name="Molinier V."/>
            <person name="Murat C."/>
            <person name="Poggeler S."/>
            <person name="Quandt C.A."/>
            <person name="Sperisen C."/>
            <person name="Tritt A."/>
            <person name="Tisserant E."/>
            <person name="Crous P.W."/>
            <person name="Henrissat B."/>
            <person name="Nehls U."/>
            <person name="Egli S."/>
            <person name="Spatafora J.W."/>
            <person name="Grigoriev I.V."/>
            <person name="Martin F.M."/>
        </authorList>
    </citation>
    <scope>NUCLEOTIDE SEQUENCE [LARGE SCALE GENOMIC DNA]</scope>
    <source>
        <strain evidence="5 6">CBS 207.34</strain>
    </source>
</reference>
<organism evidence="5 6">
    <name type="scientific">Glonium stellatum</name>
    <dbReference type="NCBI Taxonomy" id="574774"/>
    <lineage>
        <taxon>Eukaryota</taxon>
        <taxon>Fungi</taxon>
        <taxon>Dikarya</taxon>
        <taxon>Ascomycota</taxon>
        <taxon>Pezizomycotina</taxon>
        <taxon>Dothideomycetes</taxon>
        <taxon>Pleosporomycetidae</taxon>
        <taxon>Gloniales</taxon>
        <taxon>Gloniaceae</taxon>
        <taxon>Glonium</taxon>
    </lineage>
</organism>
<evidence type="ECO:0000313" key="5">
    <source>
        <dbReference type="EMBL" id="OCL08393.1"/>
    </source>
</evidence>
<dbReference type="AlphaFoldDB" id="A0A8E2F183"/>
<evidence type="ECO:0000259" key="2">
    <source>
        <dbReference type="Pfam" id="PF14611"/>
    </source>
</evidence>
<gene>
    <name evidence="5" type="ORF">AOQ84DRAFT_340442</name>
</gene>
<dbReference type="Pfam" id="PF20776">
    <property type="entry name" value="SLS1_N"/>
    <property type="match status" value="1"/>
</dbReference>